<dbReference type="STRING" id="1150600.ADIARSV_0503"/>
<evidence type="ECO:0000313" key="3">
    <source>
        <dbReference type="Proteomes" id="UP000014174"/>
    </source>
</evidence>
<evidence type="ECO:0000313" key="2">
    <source>
        <dbReference type="EMBL" id="EOR96268.1"/>
    </source>
</evidence>
<proteinExistence type="predicted"/>
<dbReference type="AlphaFoldDB" id="R9GX88"/>
<dbReference type="OrthoDB" id="1273979at2"/>
<gene>
    <name evidence="2" type="ORF">ADIARSV_0503</name>
</gene>
<dbReference type="Pfam" id="PF13571">
    <property type="entry name" value="DUF4133"/>
    <property type="match status" value="1"/>
</dbReference>
<reference evidence="2 3" key="1">
    <citation type="journal article" date="2013" name="Genome Announc.">
        <title>Draft Genome Sequence of Arcticibacter svalbardensis Strain MN12-7T, a Member of the Family Sphingobacteriaceae Isolated from an Arctic Soil Sample.</title>
        <authorList>
            <person name="Shivaji S."/>
            <person name="Ara S."/>
            <person name="Prasad S."/>
            <person name="Manasa B.P."/>
            <person name="Begum Z."/>
            <person name="Singh A."/>
            <person name="Kumar Pinnaka A."/>
        </authorList>
    </citation>
    <scope>NUCLEOTIDE SEQUENCE [LARGE SCALE GENOMIC DNA]</scope>
    <source>
        <strain evidence="2 3">MN12-7</strain>
    </source>
</reference>
<keyword evidence="1" id="KW-0812">Transmembrane</keyword>
<dbReference type="RefSeq" id="WP_016193752.1">
    <property type="nucleotide sequence ID" value="NZ_AQPN01000020.1"/>
</dbReference>
<dbReference type="eggNOG" id="ENOG50333MK">
    <property type="taxonomic scope" value="Bacteria"/>
</dbReference>
<dbReference type="EMBL" id="AQPN01000020">
    <property type="protein sequence ID" value="EOR96268.1"/>
    <property type="molecule type" value="Genomic_DNA"/>
</dbReference>
<organism evidence="2 3">
    <name type="scientific">Arcticibacter svalbardensis MN12-7</name>
    <dbReference type="NCBI Taxonomy" id="1150600"/>
    <lineage>
        <taxon>Bacteria</taxon>
        <taxon>Pseudomonadati</taxon>
        <taxon>Bacteroidota</taxon>
        <taxon>Sphingobacteriia</taxon>
        <taxon>Sphingobacteriales</taxon>
        <taxon>Sphingobacteriaceae</taxon>
        <taxon>Arcticibacter</taxon>
    </lineage>
</organism>
<name>R9GX88_9SPHI</name>
<accession>R9GX88</accession>
<evidence type="ECO:0000256" key="1">
    <source>
        <dbReference type="SAM" id="Phobius"/>
    </source>
</evidence>
<dbReference type="PATRIC" id="fig|1150600.3.peg.495"/>
<feature type="transmembrane region" description="Helical" evidence="1">
    <location>
        <begin position="24"/>
        <end position="44"/>
    </location>
</feature>
<feature type="transmembrane region" description="Helical" evidence="1">
    <location>
        <begin position="51"/>
        <end position="70"/>
    </location>
</feature>
<keyword evidence="1" id="KW-1133">Transmembrane helix</keyword>
<protein>
    <recommendedName>
        <fullName evidence="4">Conjugative transposon protein TraF</fullName>
    </recommendedName>
</protein>
<sequence>MSSVYQINKGINKAMEFQGLKGQYIAYLAVGLVTLLILFALLYIAGVNMYLCLFLVLGSGATLFMTVFHLSHTYGQYGLMKKRAKGRIPAFLKFRSRQTFFKLSNHAEQ</sequence>
<comment type="caution">
    <text evidence="2">The sequence shown here is derived from an EMBL/GenBank/DDBJ whole genome shotgun (WGS) entry which is preliminary data.</text>
</comment>
<keyword evidence="1" id="KW-0472">Membrane</keyword>
<dbReference type="InterPro" id="IPR025407">
    <property type="entry name" value="DUF4133"/>
</dbReference>
<dbReference type="Proteomes" id="UP000014174">
    <property type="component" value="Unassembled WGS sequence"/>
</dbReference>
<evidence type="ECO:0008006" key="4">
    <source>
        <dbReference type="Google" id="ProtNLM"/>
    </source>
</evidence>
<keyword evidence="3" id="KW-1185">Reference proteome</keyword>